<dbReference type="GO" id="GO:0008800">
    <property type="term" value="F:beta-lactamase activity"/>
    <property type="evidence" value="ECO:0007669"/>
    <property type="project" value="UniProtKB-EC"/>
</dbReference>
<evidence type="ECO:0000313" key="5">
    <source>
        <dbReference type="Proteomes" id="UP001138709"/>
    </source>
</evidence>
<keyword evidence="2" id="KW-0732">Signal</keyword>
<dbReference type="InterPro" id="IPR000871">
    <property type="entry name" value="Beta-lactam_class-A"/>
</dbReference>
<evidence type="ECO:0000313" key="4">
    <source>
        <dbReference type="EMBL" id="MBR0680709.1"/>
    </source>
</evidence>
<sequence>MRRRHLPLLLALGPAPAALAQPAIAEIDDLVRAFAALPGETAVLLRASGPRGSLQAAHRASAPIFVGSCLKTFILGAWLQEVEAGRLSLDEPLAVNDEHRSLISPVLGGLTGTAPARTVLEAMIAHSDNTATDIALHRIGAARVRALIAGMGLAGTRLPDSTRILFSTLAGAAPGTDLGWAAMGRIADGHPVGTPLAPINPHQTMVSTALDLCTWYERVLAGQVFGEASSLAEFKRISAMADAMPRIAPPDVIAYGKGGSIDWNDSQAIAVAGQMVAGPVRATFFWGANWSGPGDRMREVSDRLVASIRPALGRAASALA</sequence>
<comment type="caution">
    <text evidence="4">The sequence shown here is derived from an EMBL/GenBank/DDBJ whole genome shotgun (WGS) entry which is preliminary data.</text>
</comment>
<dbReference type="PANTHER" id="PTHR35333:SF5">
    <property type="entry name" value="CONSERVED LIPOPROTEIN LPQF-RELATED"/>
    <property type="match status" value="1"/>
</dbReference>
<dbReference type="Gene3D" id="3.40.710.10">
    <property type="entry name" value="DD-peptidase/beta-lactamase superfamily"/>
    <property type="match status" value="1"/>
</dbReference>
<dbReference type="EMBL" id="JAAEDL010000007">
    <property type="protein sequence ID" value="MBR0680709.1"/>
    <property type="molecule type" value="Genomic_DNA"/>
</dbReference>
<evidence type="ECO:0000259" key="3">
    <source>
        <dbReference type="Pfam" id="PF13354"/>
    </source>
</evidence>
<dbReference type="Proteomes" id="UP001138709">
    <property type="component" value="Unassembled WGS sequence"/>
</dbReference>
<proteinExistence type="predicted"/>
<comment type="catalytic activity">
    <reaction evidence="1">
        <text>a beta-lactam + H2O = a substituted beta-amino acid</text>
        <dbReference type="Rhea" id="RHEA:20401"/>
        <dbReference type="ChEBI" id="CHEBI:15377"/>
        <dbReference type="ChEBI" id="CHEBI:35627"/>
        <dbReference type="ChEBI" id="CHEBI:140347"/>
        <dbReference type="EC" id="3.5.2.6"/>
    </reaction>
</comment>
<dbReference type="GO" id="GO:0030655">
    <property type="term" value="P:beta-lactam antibiotic catabolic process"/>
    <property type="evidence" value="ECO:0007669"/>
    <property type="project" value="InterPro"/>
</dbReference>
<feature type="signal peptide" evidence="2">
    <location>
        <begin position="1"/>
        <end position="20"/>
    </location>
</feature>
<dbReference type="PANTHER" id="PTHR35333">
    <property type="entry name" value="BETA-LACTAMASE"/>
    <property type="match status" value="1"/>
</dbReference>
<dbReference type="AlphaFoldDB" id="A0A9X9XAH3"/>
<name>A0A9X9XAH3_9PROT</name>
<dbReference type="GO" id="GO:0046677">
    <property type="term" value="P:response to antibiotic"/>
    <property type="evidence" value="ECO:0007669"/>
    <property type="project" value="InterPro"/>
</dbReference>
<dbReference type="RefSeq" id="WP_211846236.1">
    <property type="nucleotide sequence ID" value="NZ_JAAEDL010000007.1"/>
</dbReference>
<feature type="domain" description="Beta-lactamase class A catalytic" evidence="3">
    <location>
        <begin position="56"/>
        <end position="262"/>
    </location>
</feature>
<reference evidence="4" key="2">
    <citation type="journal article" date="2021" name="Syst. Appl. Microbiol.">
        <title>Roseomonas hellenica sp. nov., isolated from roots of wild-growing Alkanna tinctoria.</title>
        <authorList>
            <person name="Rat A."/>
            <person name="Naranjo H.D."/>
            <person name="Lebbe L."/>
            <person name="Cnockaert M."/>
            <person name="Krigas N."/>
            <person name="Grigoriadou K."/>
            <person name="Maloupa E."/>
            <person name="Willems A."/>
        </authorList>
    </citation>
    <scope>NUCLEOTIDE SEQUENCE</scope>
    <source>
        <strain evidence="4">LMG 31228</strain>
    </source>
</reference>
<keyword evidence="5" id="KW-1185">Reference proteome</keyword>
<dbReference type="Pfam" id="PF13354">
    <property type="entry name" value="Beta-lactamase2"/>
    <property type="match status" value="1"/>
</dbReference>
<keyword evidence="4" id="KW-0378">Hydrolase</keyword>
<dbReference type="SUPFAM" id="SSF56601">
    <property type="entry name" value="beta-lactamase/transpeptidase-like"/>
    <property type="match status" value="1"/>
</dbReference>
<feature type="chain" id="PRO_5040806288" evidence="2">
    <location>
        <begin position="21"/>
        <end position="320"/>
    </location>
</feature>
<evidence type="ECO:0000256" key="2">
    <source>
        <dbReference type="SAM" id="SignalP"/>
    </source>
</evidence>
<dbReference type="InterPro" id="IPR045155">
    <property type="entry name" value="Beta-lactam_cat"/>
</dbReference>
<evidence type="ECO:0000256" key="1">
    <source>
        <dbReference type="ARBA" id="ARBA00001526"/>
    </source>
</evidence>
<reference evidence="4" key="1">
    <citation type="submission" date="2020-01" db="EMBL/GenBank/DDBJ databases">
        <authorList>
            <person name="Rat A."/>
        </authorList>
    </citation>
    <scope>NUCLEOTIDE SEQUENCE</scope>
    <source>
        <strain evidence="4">LMG 31228</strain>
    </source>
</reference>
<gene>
    <name evidence="4" type="ORF">GXW74_09430</name>
</gene>
<organism evidence="4 5">
    <name type="scientific">Neoroseomonas eburnea</name>
    <dbReference type="NCBI Taxonomy" id="1346889"/>
    <lineage>
        <taxon>Bacteria</taxon>
        <taxon>Pseudomonadati</taxon>
        <taxon>Pseudomonadota</taxon>
        <taxon>Alphaproteobacteria</taxon>
        <taxon>Acetobacterales</taxon>
        <taxon>Acetobacteraceae</taxon>
        <taxon>Neoroseomonas</taxon>
    </lineage>
</organism>
<dbReference type="InterPro" id="IPR012338">
    <property type="entry name" value="Beta-lactam/transpept-like"/>
</dbReference>
<accession>A0A9X9XAH3</accession>
<protein>
    <submittedName>
        <fullName evidence="4">Serine hydrolase</fullName>
    </submittedName>
</protein>